<dbReference type="PROSITE" id="PS50011">
    <property type="entry name" value="PROTEIN_KINASE_DOM"/>
    <property type="match status" value="1"/>
</dbReference>
<feature type="domain" description="Protein kinase" evidence="1">
    <location>
        <begin position="171"/>
        <end position="442"/>
    </location>
</feature>
<dbReference type="InterPro" id="IPR001245">
    <property type="entry name" value="Ser-Thr/Tyr_kinase_cat_dom"/>
</dbReference>
<dbReference type="AlphaFoldDB" id="A0A916EG66"/>
<name>A0A916EG66_9GLOM</name>
<dbReference type="InterPro" id="IPR000719">
    <property type="entry name" value="Prot_kinase_dom"/>
</dbReference>
<dbReference type="VEuPathDB" id="FungiDB:RhiirFUN_002558"/>
<dbReference type="GO" id="GO:0004674">
    <property type="term" value="F:protein serine/threonine kinase activity"/>
    <property type="evidence" value="ECO:0007669"/>
    <property type="project" value="TreeGrafter"/>
</dbReference>
<dbReference type="Proteomes" id="UP000684084">
    <property type="component" value="Unassembled WGS sequence"/>
</dbReference>
<dbReference type="PANTHER" id="PTHR44329">
    <property type="entry name" value="SERINE/THREONINE-PROTEIN KINASE TNNI3K-RELATED"/>
    <property type="match status" value="1"/>
</dbReference>
<dbReference type="EMBL" id="CAGKOT010000041">
    <property type="protein sequence ID" value="CAB5379877.1"/>
    <property type="molecule type" value="Genomic_DNA"/>
</dbReference>
<dbReference type="Pfam" id="PF07714">
    <property type="entry name" value="PK_Tyr_Ser-Thr"/>
    <property type="match status" value="1"/>
</dbReference>
<accession>A0A916EG66</accession>
<protein>
    <recommendedName>
        <fullName evidence="1">Protein kinase domain-containing protein</fullName>
    </recommendedName>
</protein>
<evidence type="ECO:0000259" key="1">
    <source>
        <dbReference type="PROSITE" id="PS50011"/>
    </source>
</evidence>
<dbReference type="InterPro" id="IPR051681">
    <property type="entry name" value="Ser/Thr_Kinases-Pseudokinases"/>
</dbReference>
<evidence type="ECO:0000313" key="3">
    <source>
        <dbReference type="Proteomes" id="UP000684084"/>
    </source>
</evidence>
<comment type="caution">
    <text evidence="2">The sequence shown here is derived from an EMBL/GenBank/DDBJ whole genome shotgun (WGS) entry which is preliminary data.</text>
</comment>
<evidence type="ECO:0000313" key="2">
    <source>
        <dbReference type="EMBL" id="CAB5379877.1"/>
    </source>
</evidence>
<proteinExistence type="predicted"/>
<reference evidence="2" key="1">
    <citation type="submission" date="2020-05" db="EMBL/GenBank/DDBJ databases">
        <authorList>
            <person name="Rincon C."/>
            <person name="Sanders R I."/>
            <person name="Robbins C."/>
            <person name="Chaturvedi A."/>
        </authorList>
    </citation>
    <scope>NUCLEOTIDE SEQUENCE</scope>
    <source>
        <strain evidence="2">CHB12</strain>
    </source>
</reference>
<sequence>MNHFTTNNEQWVDPSEFTKIQNIEFSKNKTAYWKDGHLIGWNAGKNKWDRKGGQQVKLVSQYCENYLTSHFLKSEHDISKINPSKRLVYGITRDHETQDYAVIEKLEVRCSLCNREWMSSRWCRGFYSDHFESEFKNWTSDDTDIDTFIREAQTSAEFPEQVLEWIPESHLTKFTEIGQGGYGTVSKAYWEKGRIYKRDFIENKWERSGPMWVALKSIDEEEGSTAAFLKEAKAMNRCLKNDVYFLNFYGISRLPDTNKYLIVMRYFEEGDLRKYIYSNSVTNSWVNRIDRLWSIAIDLRTLHRADLVHRDLHSGNVLFGSDRRSFIADFGLACKDGQAQEDDSKGVLPYVAPEVLCRQPYTRAADVYSFGIIMWEFTSYQSPFGTIEHNCDLAITIHGGLRPKVIKDTPGCYVRLMKQCWDSKLANRPTAHSLADTLEKWLQIICGKCETKCDDKDIWDQFNLAEQKRQKNPSLIKPYSEELHPSVSLTSRILPKIYLPIQMTYEEKFTIDEFLKDYENNIDENNISMLS</sequence>
<dbReference type="GO" id="GO:0005524">
    <property type="term" value="F:ATP binding"/>
    <property type="evidence" value="ECO:0007669"/>
    <property type="project" value="InterPro"/>
</dbReference>
<organism evidence="2 3">
    <name type="scientific">Rhizophagus irregularis</name>
    <dbReference type="NCBI Taxonomy" id="588596"/>
    <lineage>
        <taxon>Eukaryota</taxon>
        <taxon>Fungi</taxon>
        <taxon>Fungi incertae sedis</taxon>
        <taxon>Mucoromycota</taxon>
        <taxon>Glomeromycotina</taxon>
        <taxon>Glomeromycetes</taxon>
        <taxon>Glomerales</taxon>
        <taxon>Glomeraceae</taxon>
        <taxon>Rhizophagus</taxon>
    </lineage>
</organism>
<dbReference type="OrthoDB" id="5979581at2759"/>
<gene>
    <name evidence="2" type="ORF">CHRIB12_LOCUS16846</name>
</gene>